<protein>
    <submittedName>
        <fullName evidence="1">Uncharacterized protein</fullName>
    </submittedName>
</protein>
<dbReference type="AlphaFoldDB" id="M7BK98"/>
<reference evidence="2" key="1">
    <citation type="journal article" date="2013" name="Nat. Genet.">
        <title>The draft genomes of soft-shell turtle and green sea turtle yield insights into the development and evolution of the turtle-specific body plan.</title>
        <authorList>
            <person name="Wang Z."/>
            <person name="Pascual-Anaya J."/>
            <person name="Zadissa A."/>
            <person name="Li W."/>
            <person name="Niimura Y."/>
            <person name="Huang Z."/>
            <person name="Li C."/>
            <person name="White S."/>
            <person name="Xiong Z."/>
            <person name="Fang D."/>
            <person name="Wang B."/>
            <person name="Ming Y."/>
            <person name="Chen Y."/>
            <person name="Zheng Y."/>
            <person name="Kuraku S."/>
            <person name="Pignatelli M."/>
            <person name="Herrero J."/>
            <person name="Beal K."/>
            <person name="Nozawa M."/>
            <person name="Li Q."/>
            <person name="Wang J."/>
            <person name="Zhang H."/>
            <person name="Yu L."/>
            <person name="Shigenobu S."/>
            <person name="Wang J."/>
            <person name="Liu J."/>
            <person name="Flicek P."/>
            <person name="Searle S."/>
            <person name="Wang J."/>
            <person name="Kuratani S."/>
            <person name="Yin Y."/>
            <person name="Aken B."/>
            <person name="Zhang G."/>
            <person name="Irie N."/>
        </authorList>
    </citation>
    <scope>NUCLEOTIDE SEQUENCE [LARGE SCALE GENOMIC DNA]</scope>
</reference>
<evidence type="ECO:0000313" key="1">
    <source>
        <dbReference type="EMBL" id="EMP36155.1"/>
    </source>
</evidence>
<evidence type="ECO:0000313" key="2">
    <source>
        <dbReference type="Proteomes" id="UP000031443"/>
    </source>
</evidence>
<sequence length="220" mass="24175">MLWAAGLQAPRAAQLQSPATGAPGSAAQHSGVCLLQAGVQLEHVVSGVQVFSFHMLYQPLLTASLADRSSTTQKDHSFGSVAKALGQGLTFAHSMAFADFGSSLAPGPMFRALSLLQRVQPECDLKMLYEHSFEAVTRERKHSSFRRDLKYEVMDSKDPMTAVWKHSSFRRDLKYEVMDSKDPMTAVFEAMPPCSVLRNTGKSFKLLSPRTIGLMIPVIN</sequence>
<dbReference type="EMBL" id="KB526247">
    <property type="protein sequence ID" value="EMP36155.1"/>
    <property type="molecule type" value="Genomic_DNA"/>
</dbReference>
<gene>
    <name evidence="1" type="ORF">UY3_06677</name>
</gene>
<dbReference type="Proteomes" id="UP000031443">
    <property type="component" value="Unassembled WGS sequence"/>
</dbReference>
<keyword evidence="2" id="KW-1185">Reference proteome</keyword>
<proteinExistence type="predicted"/>
<organism evidence="1 2">
    <name type="scientific">Chelonia mydas</name>
    <name type="common">Green sea-turtle</name>
    <name type="synonym">Chelonia agassizi</name>
    <dbReference type="NCBI Taxonomy" id="8469"/>
    <lineage>
        <taxon>Eukaryota</taxon>
        <taxon>Metazoa</taxon>
        <taxon>Chordata</taxon>
        <taxon>Craniata</taxon>
        <taxon>Vertebrata</taxon>
        <taxon>Euteleostomi</taxon>
        <taxon>Archelosauria</taxon>
        <taxon>Testudinata</taxon>
        <taxon>Testudines</taxon>
        <taxon>Cryptodira</taxon>
        <taxon>Durocryptodira</taxon>
        <taxon>Americhelydia</taxon>
        <taxon>Chelonioidea</taxon>
        <taxon>Cheloniidae</taxon>
        <taxon>Chelonia</taxon>
    </lineage>
</organism>
<accession>M7BK98</accession>
<name>M7BK98_CHEMY</name>